<feature type="compositionally biased region" description="Basic and acidic residues" evidence="1">
    <location>
        <begin position="1305"/>
        <end position="1314"/>
    </location>
</feature>
<feature type="compositionally biased region" description="Polar residues" evidence="1">
    <location>
        <begin position="712"/>
        <end position="723"/>
    </location>
</feature>
<feature type="compositionally biased region" description="Basic and acidic residues" evidence="1">
    <location>
        <begin position="55"/>
        <end position="70"/>
    </location>
</feature>
<feature type="transmembrane region" description="Helical" evidence="2">
    <location>
        <begin position="293"/>
        <end position="326"/>
    </location>
</feature>
<feature type="region of interest" description="Disordered" evidence="1">
    <location>
        <begin position="23"/>
        <end position="70"/>
    </location>
</feature>
<keyword evidence="2" id="KW-0812">Transmembrane</keyword>
<feature type="region of interest" description="Disordered" evidence="1">
    <location>
        <begin position="1253"/>
        <end position="1382"/>
    </location>
</feature>
<feature type="region of interest" description="Disordered" evidence="1">
    <location>
        <begin position="1143"/>
        <end position="1198"/>
    </location>
</feature>
<name>A0A0F7UDC2_NEOCL</name>
<feature type="compositionally biased region" description="Basic residues" evidence="1">
    <location>
        <begin position="1254"/>
        <end position="1263"/>
    </location>
</feature>
<feature type="region of interest" description="Disordered" evidence="1">
    <location>
        <begin position="1082"/>
        <end position="1103"/>
    </location>
</feature>
<dbReference type="EMBL" id="LN714482">
    <property type="protein sequence ID" value="CEL67041.1"/>
    <property type="molecule type" value="Genomic_DNA"/>
</dbReference>
<evidence type="ECO:0000256" key="1">
    <source>
        <dbReference type="SAM" id="MobiDB-lite"/>
    </source>
</evidence>
<feature type="region of interest" description="Disordered" evidence="1">
    <location>
        <begin position="474"/>
        <end position="517"/>
    </location>
</feature>
<feature type="compositionally biased region" description="Polar residues" evidence="1">
    <location>
        <begin position="481"/>
        <end position="492"/>
    </location>
</feature>
<feature type="region of interest" description="Disordered" evidence="1">
    <location>
        <begin position="924"/>
        <end position="962"/>
    </location>
</feature>
<feature type="region of interest" description="Disordered" evidence="1">
    <location>
        <begin position="1468"/>
        <end position="1675"/>
    </location>
</feature>
<feature type="compositionally biased region" description="Low complexity" evidence="1">
    <location>
        <begin position="924"/>
        <end position="935"/>
    </location>
</feature>
<feature type="transmembrane region" description="Helical" evidence="2">
    <location>
        <begin position="219"/>
        <end position="248"/>
    </location>
</feature>
<evidence type="ECO:0000256" key="2">
    <source>
        <dbReference type="SAM" id="Phobius"/>
    </source>
</evidence>
<organism evidence="3">
    <name type="scientific">Neospora caninum (strain Liverpool)</name>
    <dbReference type="NCBI Taxonomy" id="572307"/>
    <lineage>
        <taxon>Eukaryota</taxon>
        <taxon>Sar</taxon>
        <taxon>Alveolata</taxon>
        <taxon>Apicomplexa</taxon>
        <taxon>Conoidasida</taxon>
        <taxon>Coccidia</taxon>
        <taxon>Eucoccidiorida</taxon>
        <taxon>Eimeriorina</taxon>
        <taxon>Sarcocystidae</taxon>
        <taxon>Neospora</taxon>
    </lineage>
</organism>
<feature type="compositionally biased region" description="Basic and acidic residues" evidence="1">
    <location>
        <begin position="943"/>
        <end position="952"/>
    </location>
</feature>
<protein>
    <recommendedName>
        <fullName evidence="4">Transmembrane protein</fullName>
    </recommendedName>
</protein>
<feature type="compositionally biased region" description="Acidic residues" evidence="1">
    <location>
        <begin position="1580"/>
        <end position="1590"/>
    </location>
</feature>
<feature type="region of interest" description="Disordered" evidence="1">
    <location>
        <begin position="125"/>
        <end position="212"/>
    </location>
</feature>
<feature type="compositionally biased region" description="Low complexity" evidence="1">
    <location>
        <begin position="559"/>
        <end position="578"/>
    </location>
</feature>
<feature type="compositionally biased region" description="Basic and acidic residues" evidence="1">
    <location>
        <begin position="1405"/>
        <end position="1414"/>
    </location>
</feature>
<keyword evidence="2" id="KW-1133">Transmembrane helix</keyword>
<accession>A0A0F7UDC2</accession>
<keyword evidence="2" id="KW-0472">Membrane</keyword>
<proteinExistence type="predicted"/>
<feature type="compositionally biased region" description="Basic and acidic residues" evidence="1">
    <location>
        <begin position="1173"/>
        <end position="1185"/>
    </location>
</feature>
<gene>
    <name evidence="3" type="ORF">BN1204_028470</name>
</gene>
<feature type="region of interest" description="Disordered" evidence="1">
    <location>
        <begin position="1398"/>
        <end position="1424"/>
    </location>
</feature>
<evidence type="ECO:0000313" key="3">
    <source>
        <dbReference type="EMBL" id="CEL67041.1"/>
    </source>
</evidence>
<feature type="compositionally biased region" description="Basic and acidic residues" evidence="1">
    <location>
        <begin position="1591"/>
        <end position="1607"/>
    </location>
</feature>
<evidence type="ECO:0008006" key="4">
    <source>
        <dbReference type="Google" id="ProtNLM"/>
    </source>
</evidence>
<reference evidence="3" key="1">
    <citation type="journal article" date="2015" name="PLoS ONE">
        <title>Comprehensive Evaluation of Toxoplasma gondii VEG and Neospora caninum LIV Genomes with Tachyzoite Stage Transcriptome and Proteome Defines Novel Transcript Features.</title>
        <authorList>
            <person name="Ramaprasad A."/>
            <person name="Mourier T."/>
            <person name="Naeem R."/>
            <person name="Malas T.B."/>
            <person name="Moussa E."/>
            <person name="Panigrahi A."/>
            <person name="Vermont S.J."/>
            <person name="Otto T.D."/>
            <person name="Wastling J."/>
            <person name="Pain A."/>
        </authorList>
    </citation>
    <scope>NUCLEOTIDE SEQUENCE</scope>
    <source>
        <strain evidence="3">Liverpool</strain>
    </source>
</reference>
<feature type="compositionally biased region" description="Acidic residues" evidence="1">
    <location>
        <begin position="1315"/>
        <end position="1326"/>
    </location>
</feature>
<feature type="compositionally biased region" description="Basic and acidic residues" evidence="1">
    <location>
        <begin position="1658"/>
        <end position="1675"/>
    </location>
</feature>
<feature type="compositionally biased region" description="Basic and acidic residues" evidence="1">
    <location>
        <begin position="1617"/>
        <end position="1633"/>
    </location>
</feature>
<feature type="region of interest" description="Disordered" evidence="1">
    <location>
        <begin position="559"/>
        <end position="662"/>
    </location>
</feature>
<feature type="region of interest" description="Disordered" evidence="1">
    <location>
        <begin position="702"/>
        <end position="780"/>
    </location>
</feature>
<sequence>MRSSLFGPLRGCRGDLGSVSFSAGASGVSPRPTSDDDFRTLHSTPSGTRHWILRGTEKPENAPRNSREKNPCSLFSGLPFSRLLHFLHADVVDSLFLLLRTCQAVALEHRLLFLPNLPSVVAFERPRSSKCGKRPSVYSPSSVGSEGHGRGSGGLPRGSLPRPGAPAPESTRGRGDTPPLSQEKALSPRPQQRRCSTRGAVPAFPLAPRAGREEETQNAALRVFCASGTFALASCLAVAGVGLVVLLLQLPSLSFASSSVSRLFGSGDGEGSPVRKDRMRVEAAVGELQTDSVWGALFTSGLVCAVLCLAAAGAAIVAPLAVGAWGTQAVVRRWKKAASLLVLEQKYIKEILRWTQEVAVTHRAVDNWMLVDAAVGTEVVAARGSSSGKAGSGSPGSAKFVCSDVSSSQPSSPAVSSASGVPSSPATALTAEVRRTFVETGLDTGRGLRRATEILLRGVSCRDLFREMRSDVAGELPGDATSGTPAARTVSNGHAHRGEACGKASLSPRAGPDKESDCTLSLANMKDVASQVWLAERDLCAGFQTCLLQLISDAISGPSASLSSWSDSESTALSSSSAKAERDMVLRRKPAGEAADATPELVGVSPLSQTRCRPPLPPSAADESATPFPSVWKRQNARQPRAPASGGAGGTSAVSATNRWSAKRKEVKFDVSADALTAAEAGRPAAALPSLFEELLEAREKDGARNAREGVSGQQLATGNKGSSMGGGRRDGDTTDNEAGVGGRTDGALESVANPETLPENARARGEPIPPSGAAREGAPSTVSASAASAGSVPFCSLLASCASGVGAITNGSRSACPTLEGATFLSPGLPASATVPVSRLPRLVRTAVAAAARTLQALECLASVAVASWQAVVQLVGILFALRIAERELENSTGRLRSALLYDWTRLAATGVRAPRLVLPSLPPASSSVPASSPDCPADGCGKPRGERRGDASAGRTNPAREAPVSVVPCCLDPPPVSPLFRDSSTLLSPGDIRLGLGRLNQHVAAALALLRLGPNAACSRSFRPASSAREADGAEDPGARQALSLAETQLCTKCRGSDSRQAAALLAPDRNAAKMGRAAAFGPMGDRSNGKQTRVDSSAEEADELADAEWVYVLQATQQQLMFARQSCDRALHLFARRRRERDRKKGVENASSKDGGEETDDTANRCPQGEGEKVRQERDRQQEGATGRLALPAPPQELLEIYKGLGEEDGERQRPALDSVPLFNDDLDGAALAKSRLAMGELKRVFMSHPRIQRQRRQRRLVKELVAASPSAAPADQSERGAESGRGVPPGAGDGSEDSEDEAARRLRLELREEEGEEDDREELLDFRNPPETQWVGWRPPANGTSTDDGGEQLQGPEGEEQEADGQRADHSHSSFTQAHAVRWGDADSCAWLARQEGASPLHERPRRPDEPDTAPETYGCLLSGVGLGEVTPESLQLARRLRRQAESAPGARSLFAELSGHLARCGVSPKDGEGGASRARRPELRGGQLDTLGGRPGVSVASGEEGDLATAEVRDVSWGGDRGGVGDFAIQRNSSSASSVRAGDEEDQSVFPPVFGRLARQRGRQTEEAFCGVGEAEGEDENDEWTCESRGDAMGREHAHAQERQGGWRRRASREASEGIEGEERRQDDSGSGGEWEGGSWCLEGRSDGEDESKEFPVEKETEQKTRLAGP</sequence>